<keyword evidence="1" id="KW-0472">Membrane</keyword>
<feature type="transmembrane region" description="Helical" evidence="1">
    <location>
        <begin position="110"/>
        <end position="129"/>
    </location>
</feature>
<dbReference type="EMBL" id="NETH01000024">
    <property type="protein sequence ID" value="RCW16889.1"/>
    <property type="molecule type" value="Genomic_DNA"/>
</dbReference>
<protein>
    <submittedName>
        <fullName evidence="2">Uncharacterized protein</fullName>
    </submittedName>
</protein>
<gene>
    <name evidence="2" type="ORF">CAC02_06005</name>
</gene>
<organism evidence="2 3">
    <name type="scientific">Streptococcus gallolyticus</name>
    <dbReference type="NCBI Taxonomy" id="315405"/>
    <lineage>
        <taxon>Bacteria</taxon>
        <taxon>Bacillati</taxon>
        <taxon>Bacillota</taxon>
        <taxon>Bacilli</taxon>
        <taxon>Lactobacillales</taxon>
        <taxon>Streptococcaceae</taxon>
        <taxon>Streptococcus</taxon>
    </lineage>
</organism>
<evidence type="ECO:0000313" key="3">
    <source>
        <dbReference type="Proteomes" id="UP000253215"/>
    </source>
</evidence>
<proteinExistence type="predicted"/>
<name>A0A368UD86_9STRE</name>
<dbReference type="Proteomes" id="UP000253215">
    <property type="component" value="Unassembled WGS sequence"/>
</dbReference>
<dbReference type="AlphaFoldDB" id="A0A368UD86"/>
<comment type="caution">
    <text evidence="2">The sequence shown here is derived from an EMBL/GenBank/DDBJ whole genome shotgun (WGS) entry which is preliminary data.</text>
</comment>
<evidence type="ECO:0000256" key="1">
    <source>
        <dbReference type="SAM" id="Phobius"/>
    </source>
</evidence>
<keyword evidence="1" id="KW-1133">Transmembrane helix</keyword>
<reference evidence="2 3" key="1">
    <citation type="journal article" date="2018" name="Sci. Rep.">
        <title>Network-guided genomic and metagenomic analysis of the faecal microbiota of the critically endangered kakapo.</title>
        <authorList>
            <person name="Waite D.W."/>
            <person name="Dsouza M."/>
            <person name="Sekiguchi Y."/>
            <person name="Hugenholtz P."/>
            <person name="Taylor M.W."/>
        </authorList>
    </citation>
    <scope>NUCLEOTIDE SEQUENCE [LARGE SCALE GENOMIC DNA]</scope>
    <source>
        <strain evidence="2 3">BI02</strain>
    </source>
</reference>
<sequence length="179" mass="20175">MRAIRRNPNARIFNKSNTTDFQLPLLASKEDIQQQSGTVDLNGSTDYDYNKFFLDLLNNEELKQIADSQDKRTFIKYISDEFQAAFPNYQDEFSDIAIQRVCTRDWCASTYALFVVVAAAAVNITVVAVDTTFPFRNVEEENVFLSGTITLATVLGSDNFANNVRDYIGNELSQAGIEI</sequence>
<evidence type="ECO:0000313" key="2">
    <source>
        <dbReference type="EMBL" id="RCW16889.1"/>
    </source>
</evidence>
<accession>A0A368UD86</accession>
<keyword evidence="1" id="KW-0812">Transmembrane</keyword>